<reference evidence="3" key="1">
    <citation type="submission" date="2016-10" db="EMBL/GenBank/DDBJ databases">
        <authorList>
            <person name="Varghese N."/>
            <person name="Submissions S."/>
        </authorList>
    </citation>
    <scope>NUCLEOTIDE SEQUENCE [LARGE SCALE GENOMIC DNA]</scope>
    <source>
        <strain evidence="3">OR362-8,ATCC BAA-1266,JCM 13504</strain>
    </source>
</reference>
<dbReference type="Proteomes" id="UP000199029">
    <property type="component" value="Unassembled WGS sequence"/>
</dbReference>
<feature type="compositionally biased region" description="Low complexity" evidence="1">
    <location>
        <begin position="66"/>
        <end position="79"/>
    </location>
</feature>
<feature type="region of interest" description="Disordered" evidence="1">
    <location>
        <begin position="54"/>
        <end position="99"/>
    </location>
</feature>
<accession>A0A1I5UUC9</accession>
<feature type="region of interest" description="Disordered" evidence="1">
    <location>
        <begin position="167"/>
        <end position="206"/>
    </location>
</feature>
<feature type="compositionally biased region" description="Polar residues" evidence="1">
    <location>
        <begin position="1"/>
        <end position="11"/>
    </location>
</feature>
<evidence type="ECO:0000313" key="2">
    <source>
        <dbReference type="EMBL" id="SFP98861.1"/>
    </source>
</evidence>
<dbReference type="AlphaFoldDB" id="A0A1I5UUC9"/>
<organism evidence="2 3">
    <name type="scientific">Hymenobacter arizonensis</name>
    <name type="common">Siccationidurans arizonensis</name>
    <dbReference type="NCBI Taxonomy" id="1227077"/>
    <lineage>
        <taxon>Bacteria</taxon>
        <taxon>Pseudomonadati</taxon>
        <taxon>Bacteroidota</taxon>
        <taxon>Cytophagia</taxon>
        <taxon>Cytophagales</taxon>
        <taxon>Hymenobacteraceae</taxon>
        <taxon>Hymenobacter</taxon>
    </lineage>
</organism>
<feature type="region of interest" description="Disordered" evidence="1">
    <location>
        <begin position="1"/>
        <end position="26"/>
    </location>
</feature>
<proteinExistence type="predicted"/>
<evidence type="ECO:0000313" key="3">
    <source>
        <dbReference type="Proteomes" id="UP000199029"/>
    </source>
</evidence>
<dbReference type="STRING" id="1227077.SAMN04515668_1076"/>
<dbReference type="RefSeq" id="WP_177204601.1">
    <property type="nucleotide sequence ID" value="NZ_FOXS01000001.1"/>
</dbReference>
<dbReference type="EMBL" id="FOXS01000001">
    <property type="protein sequence ID" value="SFP98861.1"/>
    <property type="molecule type" value="Genomic_DNA"/>
</dbReference>
<protein>
    <submittedName>
        <fullName evidence="2">Uncharacterized protein</fullName>
    </submittedName>
</protein>
<feature type="compositionally biased region" description="Pro residues" evidence="1">
    <location>
        <begin position="171"/>
        <end position="188"/>
    </location>
</feature>
<keyword evidence="3" id="KW-1185">Reference proteome</keyword>
<gene>
    <name evidence="2" type="ORF">SAMN04515668_1076</name>
</gene>
<sequence>MSKLNQFTASLPQPCAAKAGEKPNDSRRWVGRTAVPIVAWGLLALFLLPACSEDSPRRPDSEMVVDPPSTAADASATAPPREDVIENADQPTGPLTGAGRHYRVAVGTAYFFDSPQQSTPNGRYLRRGDEFYGEGETNGFVKTGFKAPNGAQSTGWLKAQELTRLGAGPATPAPVRKPSPVAAPPAPTPTTEASPAASEPTAAPVPANAQTAVVKVARSYFYNSPDLSLPRLAHCVRGDKVRLGESRGEAVYVTFTNWQKVTSTGWMRKDALDINP</sequence>
<name>A0A1I5UUC9_HYMAR</name>
<feature type="compositionally biased region" description="Low complexity" evidence="1">
    <location>
        <begin position="189"/>
        <end position="206"/>
    </location>
</feature>
<evidence type="ECO:0000256" key="1">
    <source>
        <dbReference type="SAM" id="MobiDB-lite"/>
    </source>
</evidence>